<keyword evidence="1" id="KW-0489">Methyltransferase</keyword>
<dbReference type="EMBL" id="QOUX01000026">
    <property type="protein sequence ID" value="RXJ02277.1"/>
    <property type="molecule type" value="Genomic_DNA"/>
</dbReference>
<keyword evidence="2" id="KW-1185">Reference proteome</keyword>
<gene>
    <name evidence="1" type="ORF">DS745_07765</name>
</gene>
<evidence type="ECO:0000313" key="1">
    <source>
        <dbReference type="EMBL" id="RXJ02277.1"/>
    </source>
</evidence>
<evidence type="ECO:0000313" key="2">
    <source>
        <dbReference type="Proteomes" id="UP000290649"/>
    </source>
</evidence>
<sequence length="205" mass="23855">MEYKTEQELFWASSFGNDYILRNQDLKVLASSMSLFTKILNGTSKVSSFLELGCNIGINLKALKHLNPEAELSGVEINSEAVEELKKWGGAKVYHNSILEYKVDYKRDFVFTRGVLIHINPDYLNLVYELMYESSNKYICIAEYYNPSPVEIDYRGNSEKLFKRDFAGEMMNKYPDLNLVNYGFVYHKDNNFPQDDITWFLLSKN</sequence>
<dbReference type="AlphaFoldDB" id="A0A4Q0VUB6"/>
<dbReference type="OrthoDB" id="9808140at2"/>
<accession>A0A4Q0VUB6</accession>
<dbReference type="GO" id="GO:0008168">
    <property type="term" value="F:methyltransferase activity"/>
    <property type="evidence" value="ECO:0007669"/>
    <property type="project" value="UniProtKB-KW"/>
</dbReference>
<dbReference type="Gene3D" id="3.40.50.150">
    <property type="entry name" value="Vaccinia Virus protein VP39"/>
    <property type="match status" value="1"/>
</dbReference>
<organism evidence="1 2">
    <name type="scientific">Anaerobacillus alkaliphilus</name>
    <dbReference type="NCBI Taxonomy" id="1548597"/>
    <lineage>
        <taxon>Bacteria</taxon>
        <taxon>Bacillati</taxon>
        <taxon>Bacillota</taxon>
        <taxon>Bacilli</taxon>
        <taxon>Bacillales</taxon>
        <taxon>Bacillaceae</taxon>
        <taxon>Anaerobacillus</taxon>
    </lineage>
</organism>
<dbReference type="InterPro" id="IPR029063">
    <property type="entry name" value="SAM-dependent_MTases_sf"/>
</dbReference>
<dbReference type="RefSeq" id="WP_129077684.1">
    <property type="nucleotide sequence ID" value="NZ_QOUX01000026.1"/>
</dbReference>
<dbReference type="NCBIfam" id="TIGR03587">
    <property type="entry name" value="Pse_Me-ase"/>
    <property type="match status" value="1"/>
</dbReference>
<protein>
    <submittedName>
        <fullName evidence="1">Pseudaminic acid biosynthesis-associated methylase</fullName>
    </submittedName>
</protein>
<dbReference type="InterPro" id="IPR020027">
    <property type="entry name" value="Pseudamin_synth-assoc_MeTrfase"/>
</dbReference>
<dbReference type="GO" id="GO:0032259">
    <property type="term" value="P:methylation"/>
    <property type="evidence" value="ECO:0007669"/>
    <property type="project" value="UniProtKB-KW"/>
</dbReference>
<reference evidence="1 2" key="1">
    <citation type="journal article" date="2019" name="Int. J. Syst. Evol. Microbiol.">
        <title>Anaerobacillus alkaliphilus sp. nov., a novel alkaliphilic and moderately halophilic bacterium.</title>
        <authorList>
            <person name="Borsodi A.K."/>
            <person name="Aszalos J.M."/>
            <person name="Bihari P."/>
            <person name="Nagy I."/>
            <person name="Schumann P."/>
            <person name="Sproer C."/>
            <person name="Kovacs A.L."/>
            <person name="Boka K."/>
            <person name="Dobosy P."/>
            <person name="Ovari M."/>
            <person name="Szili-Kovacs T."/>
            <person name="Toth E."/>
        </authorList>
    </citation>
    <scope>NUCLEOTIDE SEQUENCE [LARGE SCALE GENOMIC DNA]</scope>
    <source>
        <strain evidence="1 2">B16-10</strain>
    </source>
</reference>
<proteinExistence type="predicted"/>
<name>A0A4Q0VUB6_9BACI</name>
<comment type="caution">
    <text evidence="1">The sequence shown here is derived from an EMBL/GenBank/DDBJ whole genome shotgun (WGS) entry which is preliminary data.</text>
</comment>
<keyword evidence="1" id="KW-0808">Transferase</keyword>
<dbReference type="Proteomes" id="UP000290649">
    <property type="component" value="Unassembled WGS sequence"/>
</dbReference>
<dbReference type="SUPFAM" id="SSF53335">
    <property type="entry name" value="S-adenosyl-L-methionine-dependent methyltransferases"/>
    <property type="match status" value="1"/>
</dbReference>